<reference evidence="3" key="1">
    <citation type="submission" date="2020-04" db="EMBL/GenBank/DDBJ databases">
        <authorList>
            <person name="Alioto T."/>
            <person name="Alioto T."/>
            <person name="Gomez Garrido J."/>
        </authorList>
    </citation>
    <scope>NUCLEOTIDE SEQUENCE</scope>
    <source>
        <strain evidence="3">A484AB</strain>
    </source>
</reference>
<feature type="compositionally biased region" description="Low complexity" evidence="2">
    <location>
        <begin position="369"/>
        <end position="379"/>
    </location>
</feature>
<dbReference type="InterPro" id="IPR001875">
    <property type="entry name" value="DED_dom"/>
</dbReference>
<protein>
    <submittedName>
        <fullName evidence="3">---NA</fullName>
    </submittedName>
</protein>
<dbReference type="AlphaFoldDB" id="A0A7D9M283"/>
<name>A0A7D9M283_PARCT</name>
<sequence>YLEASYFPDGEGKETQKELKHIATKTGGKIFPVNIDFTESQDIEGDIKMLDEVIDFVNSRCKDVLETEKSADAKVSENNTDKHFYMKLFCLLNGARADRTIRSKELENESRRMTTPRTNVFGQSICSVEQRVSELVAMLEQKEATYQEAVSKYENEGAEFRARITALEEKLGETEEILEDITTEYCKLQDEIEKKKREAIFREVTQLNRSTSSNSEHQVSREESSSRAEQSLANVPTNAIERELHNNYKLLLLQISERLLQSDKLELESWAASNYSLETSADAFQILVELDKKGIISSSNLTTLREFFEGNTRIDLVLIIEHFLAGDYTLLRSTQSARNDNRGTRSHMAPRPNQGRPLNGIHLQDQAASESSSPSTSVEEVTVEIKRAFGHNVPHEQSLLVTTGATGDQVVVDGAHHGT</sequence>
<proteinExistence type="predicted"/>
<dbReference type="InterPro" id="IPR011029">
    <property type="entry name" value="DEATH-like_dom_sf"/>
</dbReference>
<evidence type="ECO:0000256" key="1">
    <source>
        <dbReference type="SAM" id="Coils"/>
    </source>
</evidence>
<feature type="non-terminal residue" evidence="3">
    <location>
        <position position="1"/>
    </location>
</feature>
<accession>A0A7D9M283</accession>
<gene>
    <name evidence="3" type="ORF">PACLA_8A033993</name>
</gene>
<dbReference type="Proteomes" id="UP001152795">
    <property type="component" value="Unassembled WGS sequence"/>
</dbReference>
<dbReference type="GO" id="GO:0042981">
    <property type="term" value="P:regulation of apoptotic process"/>
    <property type="evidence" value="ECO:0007669"/>
    <property type="project" value="InterPro"/>
</dbReference>
<feature type="region of interest" description="Disordered" evidence="2">
    <location>
        <begin position="207"/>
        <end position="232"/>
    </location>
</feature>
<feature type="coiled-coil region" evidence="1">
    <location>
        <begin position="136"/>
        <end position="184"/>
    </location>
</feature>
<feature type="non-terminal residue" evidence="3">
    <location>
        <position position="419"/>
    </location>
</feature>
<keyword evidence="4" id="KW-1185">Reference proteome</keyword>
<dbReference type="EMBL" id="CACRXK020027260">
    <property type="protein sequence ID" value="CAB4040793.1"/>
    <property type="molecule type" value="Genomic_DNA"/>
</dbReference>
<evidence type="ECO:0000256" key="2">
    <source>
        <dbReference type="SAM" id="MobiDB-lite"/>
    </source>
</evidence>
<keyword evidence="1" id="KW-0175">Coiled coil</keyword>
<comment type="caution">
    <text evidence="3">The sequence shown here is derived from an EMBL/GenBank/DDBJ whole genome shotgun (WGS) entry which is preliminary data.</text>
</comment>
<evidence type="ECO:0000313" key="4">
    <source>
        <dbReference type="Proteomes" id="UP001152795"/>
    </source>
</evidence>
<feature type="region of interest" description="Disordered" evidence="2">
    <location>
        <begin position="336"/>
        <end position="379"/>
    </location>
</feature>
<feature type="compositionally biased region" description="Polar residues" evidence="2">
    <location>
        <begin position="207"/>
        <end position="217"/>
    </location>
</feature>
<dbReference type="PROSITE" id="PS50168">
    <property type="entry name" value="DED"/>
    <property type="match status" value="1"/>
</dbReference>
<organism evidence="3 4">
    <name type="scientific">Paramuricea clavata</name>
    <name type="common">Red gorgonian</name>
    <name type="synonym">Violescent sea-whip</name>
    <dbReference type="NCBI Taxonomy" id="317549"/>
    <lineage>
        <taxon>Eukaryota</taxon>
        <taxon>Metazoa</taxon>
        <taxon>Cnidaria</taxon>
        <taxon>Anthozoa</taxon>
        <taxon>Octocorallia</taxon>
        <taxon>Malacalcyonacea</taxon>
        <taxon>Plexauridae</taxon>
        <taxon>Paramuricea</taxon>
    </lineage>
</organism>
<evidence type="ECO:0000313" key="3">
    <source>
        <dbReference type="EMBL" id="CAB4040793.1"/>
    </source>
</evidence>
<dbReference type="SUPFAM" id="SSF47986">
    <property type="entry name" value="DEATH domain"/>
    <property type="match status" value="1"/>
</dbReference>
<dbReference type="Gene3D" id="1.10.533.10">
    <property type="entry name" value="Death Domain, Fas"/>
    <property type="match status" value="1"/>
</dbReference>